<reference evidence="2" key="1">
    <citation type="submission" date="2022-06" db="EMBL/GenBank/DDBJ databases">
        <title>Genome sequencing of Brevibacillus sp. BB3-R1.</title>
        <authorList>
            <person name="Heo J."/>
            <person name="Lee D."/>
            <person name="Won M."/>
            <person name="Han B.-H."/>
            <person name="Hong S.-B."/>
            <person name="Kwon S.-W."/>
        </authorList>
    </citation>
    <scope>NUCLEOTIDE SEQUENCE</scope>
    <source>
        <strain evidence="2">BB3-R1</strain>
    </source>
</reference>
<gene>
    <name evidence="2" type="ORF">NDK47_25160</name>
</gene>
<dbReference type="EMBL" id="CP098755">
    <property type="protein sequence ID" value="USG65357.1"/>
    <property type="molecule type" value="Genomic_DNA"/>
</dbReference>
<proteinExistence type="predicted"/>
<evidence type="ECO:0000313" key="2">
    <source>
        <dbReference type="EMBL" id="USG65357.1"/>
    </source>
</evidence>
<accession>A0ABY4WH56</accession>
<keyword evidence="1" id="KW-0732">Signal</keyword>
<dbReference type="Proteomes" id="UP001056500">
    <property type="component" value="Chromosome"/>
</dbReference>
<organism evidence="2 3">
    <name type="scientific">Brevibacillus ruminantium</name>
    <dbReference type="NCBI Taxonomy" id="2950604"/>
    <lineage>
        <taxon>Bacteria</taxon>
        <taxon>Bacillati</taxon>
        <taxon>Bacillota</taxon>
        <taxon>Bacilli</taxon>
        <taxon>Bacillales</taxon>
        <taxon>Paenibacillaceae</taxon>
        <taxon>Brevibacillus</taxon>
    </lineage>
</organism>
<sequence length="165" mass="18395">MKRVVFSLLSMMLASSIAVGASAKETSNIAASTSAAQSAHSVITPMAIFKDREPNDTRAEANVFIIGDGNQITGSFPRGDSADWFTFTPTKTETYRFYFSHSSFQRYSLRLHGDGLGKVAEITFDSPVRYFDVTVQAGTTYYLGAEAHFRNYNEDDTYDIYTYKI</sequence>
<protein>
    <submittedName>
        <fullName evidence="2">Uncharacterized protein</fullName>
    </submittedName>
</protein>
<evidence type="ECO:0000256" key="1">
    <source>
        <dbReference type="SAM" id="SignalP"/>
    </source>
</evidence>
<evidence type="ECO:0000313" key="3">
    <source>
        <dbReference type="Proteomes" id="UP001056500"/>
    </source>
</evidence>
<keyword evidence="3" id="KW-1185">Reference proteome</keyword>
<feature type="signal peptide" evidence="1">
    <location>
        <begin position="1"/>
        <end position="23"/>
    </location>
</feature>
<dbReference type="Gene3D" id="2.60.120.380">
    <property type="match status" value="1"/>
</dbReference>
<dbReference type="RefSeq" id="WP_251872450.1">
    <property type="nucleotide sequence ID" value="NZ_CP098755.1"/>
</dbReference>
<name>A0ABY4WH56_9BACL</name>
<feature type="chain" id="PRO_5046288959" evidence="1">
    <location>
        <begin position="24"/>
        <end position="165"/>
    </location>
</feature>